<gene>
    <name evidence="5" type="ORF">Taro_053953</name>
</gene>
<dbReference type="FunFam" id="1.25.40.10:FF:000344">
    <property type="entry name" value="Pentatricopeptide repeat-containing protein"/>
    <property type="match status" value="1"/>
</dbReference>
<dbReference type="Pfam" id="PF20431">
    <property type="entry name" value="E_motif"/>
    <property type="match status" value="1"/>
</dbReference>
<feature type="region of interest" description="Disordered" evidence="4">
    <location>
        <begin position="1"/>
        <end position="24"/>
    </location>
</feature>
<protein>
    <submittedName>
        <fullName evidence="5">Uncharacterized protein</fullName>
    </submittedName>
</protein>
<keyword evidence="6" id="KW-1185">Reference proteome</keyword>
<dbReference type="AlphaFoldDB" id="A0A843XMG9"/>
<evidence type="ECO:0000256" key="1">
    <source>
        <dbReference type="ARBA" id="ARBA00006643"/>
    </source>
</evidence>
<dbReference type="Pfam" id="PF01535">
    <property type="entry name" value="PPR"/>
    <property type="match status" value="5"/>
</dbReference>
<accession>A0A843XMG9</accession>
<comment type="caution">
    <text evidence="5">The sequence shown here is derived from an EMBL/GenBank/DDBJ whole genome shotgun (WGS) entry which is preliminary data.</text>
</comment>
<dbReference type="Pfam" id="PF13041">
    <property type="entry name" value="PPR_2"/>
    <property type="match status" value="4"/>
</dbReference>
<dbReference type="FunFam" id="1.25.40.10:FF:000351">
    <property type="entry name" value="Pentatricopeptide repeat-containing protein"/>
    <property type="match status" value="1"/>
</dbReference>
<evidence type="ECO:0000256" key="4">
    <source>
        <dbReference type="SAM" id="MobiDB-lite"/>
    </source>
</evidence>
<evidence type="ECO:0000313" key="5">
    <source>
        <dbReference type="EMBL" id="MQM20924.1"/>
    </source>
</evidence>
<dbReference type="InterPro" id="IPR002885">
    <property type="entry name" value="PPR_rpt"/>
</dbReference>
<evidence type="ECO:0000256" key="2">
    <source>
        <dbReference type="ARBA" id="ARBA00022737"/>
    </source>
</evidence>
<feature type="repeat" description="PPR" evidence="3">
    <location>
        <begin position="660"/>
        <end position="694"/>
    </location>
</feature>
<feature type="repeat" description="PPR" evidence="3">
    <location>
        <begin position="223"/>
        <end position="257"/>
    </location>
</feature>
<dbReference type="PROSITE" id="PS51375">
    <property type="entry name" value="PPR"/>
    <property type="match status" value="7"/>
</dbReference>
<dbReference type="NCBIfam" id="TIGR00756">
    <property type="entry name" value="PPR"/>
    <property type="match status" value="7"/>
</dbReference>
<dbReference type="PANTHER" id="PTHR47926">
    <property type="entry name" value="PENTATRICOPEPTIDE REPEAT-CONTAINING PROTEIN"/>
    <property type="match status" value="1"/>
</dbReference>
<name>A0A843XMG9_COLES</name>
<dbReference type="GO" id="GO:0009451">
    <property type="term" value="P:RNA modification"/>
    <property type="evidence" value="ECO:0007669"/>
    <property type="project" value="InterPro"/>
</dbReference>
<dbReference type="InterPro" id="IPR046848">
    <property type="entry name" value="E_motif"/>
</dbReference>
<comment type="similarity">
    <text evidence="1">Belongs to the PPR family. PCMP-H subfamily.</text>
</comment>
<feature type="repeat" description="PPR" evidence="3">
    <location>
        <begin position="458"/>
        <end position="492"/>
    </location>
</feature>
<evidence type="ECO:0000313" key="6">
    <source>
        <dbReference type="Proteomes" id="UP000652761"/>
    </source>
</evidence>
<dbReference type="FunFam" id="1.25.40.10:FF:000361">
    <property type="entry name" value="Pentatricopeptide repeat-containing protein chloroplastic"/>
    <property type="match status" value="1"/>
</dbReference>
<proteinExistence type="inferred from homology"/>
<feature type="repeat" description="PPR" evidence="3">
    <location>
        <begin position="559"/>
        <end position="593"/>
    </location>
</feature>
<dbReference type="GO" id="GO:0003729">
    <property type="term" value="F:mRNA binding"/>
    <property type="evidence" value="ECO:0007669"/>
    <property type="project" value="UniProtKB-ARBA"/>
</dbReference>
<dbReference type="Gene3D" id="1.25.40.10">
    <property type="entry name" value="Tetratricopeptide repeat domain"/>
    <property type="match status" value="7"/>
</dbReference>
<keyword evidence="2" id="KW-0677">Repeat</keyword>
<organism evidence="5 6">
    <name type="scientific">Colocasia esculenta</name>
    <name type="common">Wild taro</name>
    <name type="synonym">Arum esculentum</name>
    <dbReference type="NCBI Taxonomy" id="4460"/>
    <lineage>
        <taxon>Eukaryota</taxon>
        <taxon>Viridiplantae</taxon>
        <taxon>Streptophyta</taxon>
        <taxon>Embryophyta</taxon>
        <taxon>Tracheophyta</taxon>
        <taxon>Spermatophyta</taxon>
        <taxon>Magnoliopsida</taxon>
        <taxon>Liliopsida</taxon>
        <taxon>Araceae</taxon>
        <taxon>Aroideae</taxon>
        <taxon>Colocasieae</taxon>
        <taxon>Colocasia</taxon>
    </lineage>
</organism>
<dbReference type="InterPro" id="IPR046960">
    <property type="entry name" value="PPR_At4g14850-like_plant"/>
</dbReference>
<feature type="repeat" description="PPR" evidence="3">
    <location>
        <begin position="152"/>
        <end position="187"/>
    </location>
</feature>
<reference evidence="5" key="1">
    <citation type="submission" date="2017-07" db="EMBL/GenBank/DDBJ databases">
        <title>Taro Niue Genome Assembly and Annotation.</title>
        <authorList>
            <person name="Atibalentja N."/>
            <person name="Keating K."/>
            <person name="Fields C.J."/>
        </authorList>
    </citation>
    <scope>NUCLEOTIDE SEQUENCE</scope>
    <source>
        <strain evidence="5">Niue_2</strain>
        <tissue evidence="5">Leaf</tissue>
    </source>
</reference>
<dbReference type="OrthoDB" id="1859983at2759"/>
<dbReference type="FunFam" id="1.25.40.10:FF:000690">
    <property type="entry name" value="Pentatricopeptide repeat-containing protein"/>
    <property type="match status" value="1"/>
</dbReference>
<evidence type="ECO:0000256" key="3">
    <source>
        <dbReference type="PROSITE-ProRule" id="PRU00708"/>
    </source>
</evidence>
<dbReference type="EMBL" id="NMUH01010381">
    <property type="protein sequence ID" value="MQM20924.1"/>
    <property type="molecule type" value="Genomic_DNA"/>
</dbReference>
<dbReference type="InterPro" id="IPR011990">
    <property type="entry name" value="TPR-like_helical_dom_sf"/>
</dbReference>
<dbReference type="Proteomes" id="UP000652761">
    <property type="component" value="Unassembled WGS sequence"/>
</dbReference>
<sequence>MEVAMAARFPCHPPPSTARKADSTFPRTRCSLSTSAAPLHQQLAARRRTTSSDLSLFKQRITSLCSNGSLQEALLLLQDSPLEGRVDAVGALLQACGKREALEVGRRLHDIVSSSEELMGNAVLTTRLLTMYSMCGAPDESRRVFEGLVRRNLFQWNALISGYSRNELWEEALDAFSLLLSTTDLRPDNFTLPCVLRACSGLPSVEMGRAVHGLVLKMGLGSDAFVCNSLISMYGRCGHIHDVFHLFDTMPERNVVSWNTMICVLSENGFVEECLDLFRAMLVAEEDIEVDDATLVTILPVCAAEGWIEMGRLIHSLAVKLDLNHQLRVSNALIDMYSKCGCLPEARWLFDKALQRNVVSWNAMIGGYARNGDICEAFELLREMPRNGLEANEITILNVLPACIEQSQVQVLEELHGYAIRDVYQFNDLLENALIAAYAKCGSLKSASTVFSGIESKTVSSWNAFIGGYAQNDDPKKAIDLYLEMTASGLEPDLFSIGSLLLACTNLRYLMGGRSIHAFILRNKFEKDSFILVSLLSLYIQCGETSTARMLFDRMEERNLVCWNAMIAGLVQNGLPGEAFQFFHKMQQEGFQISDIASTSVFMACSQLSALRQGKEMHCFSLKANLCDDTFMGSSIIDMYTKCGSIEYACKFFDGLQVKDVVSWNVTITGYGIHGCGHEAIELFERMQMEGAMPDTFTFIGILMACCHAGLVEEGLEFFEVMKTKYGLEPKVEHFSCVADMLGRAGRLDDAISIIEEMPEEPDGRMWSALLGACRIHGDVELGEKITNKLLELEPHKAEHYVLAANLFAGSGRWEDMTSLRKQMRDMGLQKETGCSWINVNGKLYEFVAGDD</sequence>
<feature type="repeat" description="PPR" evidence="3">
    <location>
        <begin position="695"/>
        <end position="725"/>
    </location>
</feature>
<dbReference type="PANTHER" id="PTHR47926:SF383">
    <property type="entry name" value="DYW DOMAIN-CONTAINING PROTEIN"/>
    <property type="match status" value="1"/>
</dbReference>
<feature type="repeat" description="PPR" evidence="3">
    <location>
        <begin position="357"/>
        <end position="391"/>
    </location>
</feature>
<dbReference type="FunFam" id="1.25.40.10:FF:000196">
    <property type="entry name" value="Pentatricopeptide repeat-containing protein At4g14850"/>
    <property type="match status" value="1"/>
</dbReference>